<accession>A0ABQ8V6E9</accession>
<feature type="transmembrane region" description="Helical" evidence="1">
    <location>
        <begin position="106"/>
        <end position="129"/>
    </location>
</feature>
<feature type="transmembrane region" description="Helical" evidence="1">
    <location>
        <begin position="234"/>
        <end position="258"/>
    </location>
</feature>
<proteinExistence type="predicted"/>
<comment type="caution">
    <text evidence="2">The sequence shown here is derived from an EMBL/GenBank/DDBJ whole genome shotgun (WGS) entry which is preliminary data.</text>
</comment>
<reference evidence="2" key="1">
    <citation type="submission" date="2022-08" db="EMBL/GenBank/DDBJ databases">
        <title>A Global Phylogenomic Analysis of the Shiitake Genus Lentinula.</title>
        <authorList>
            <consortium name="DOE Joint Genome Institute"/>
            <person name="Sierra-Patev S."/>
            <person name="Min B."/>
            <person name="Naranjo-Ortiz M."/>
            <person name="Looney B."/>
            <person name="Konkel Z."/>
            <person name="Slot J.C."/>
            <person name="Sakamoto Y."/>
            <person name="Steenwyk J.L."/>
            <person name="Rokas A."/>
            <person name="Carro J."/>
            <person name="Camarero S."/>
            <person name="Ferreira P."/>
            <person name="Molpeceres G."/>
            <person name="Ruiz-Duenas F.J."/>
            <person name="Serrano A."/>
            <person name="Henrissat B."/>
            <person name="Drula E."/>
            <person name="Hughes K.W."/>
            <person name="Mata J.L."/>
            <person name="Ishikawa N.K."/>
            <person name="Vargas-Isla R."/>
            <person name="Ushijima S."/>
            <person name="Smith C.A."/>
            <person name="Ahrendt S."/>
            <person name="Andreopoulos W."/>
            <person name="He G."/>
            <person name="Labutti K."/>
            <person name="Lipzen A."/>
            <person name="Ng V."/>
            <person name="Riley R."/>
            <person name="Sandor L."/>
            <person name="Barry K."/>
            <person name="Martinez A.T."/>
            <person name="Xiao Y."/>
            <person name="Gibbons J.G."/>
            <person name="Terashima K."/>
            <person name="Grigoriev I.V."/>
            <person name="Hibbett D.S."/>
        </authorList>
    </citation>
    <scope>NUCLEOTIDE SEQUENCE</scope>
    <source>
        <strain evidence="2">RHP3577 ss4</strain>
    </source>
</reference>
<evidence type="ECO:0000256" key="1">
    <source>
        <dbReference type="SAM" id="Phobius"/>
    </source>
</evidence>
<sequence>MSASNETVDVGKIVIGFTEPTSIMEMFVLPLYGVYTALFGLYMYLQIHQQGRRRCYQFSLSLLYILASTAVVISILIGNQMTLFILDAIFTKDIDSPLTAFHFNSYANLVVAAEGIYVAANFIADALLVYRCYAMWSSRTYVISGLIIISLVNTTVAIFATVLTKDNIGNLLTTKGGSVSIQVADTIISYAFLSVNLFTNLLLTGLIAGRIWWMGRAIQRSLTTANHETDLNTMVAIILESGLLYPIALIICLVLSVYEGTVETFSLLTLIVGIAATLIIVRTDLKISIENAYCPGVTESLADEEEIPYDLVAIHTKPQPYMLHKENHFKPVKMGQHI</sequence>
<evidence type="ECO:0000313" key="3">
    <source>
        <dbReference type="Proteomes" id="UP001150217"/>
    </source>
</evidence>
<feature type="transmembrane region" description="Helical" evidence="1">
    <location>
        <begin position="57"/>
        <end position="86"/>
    </location>
</feature>
<keyword evidence="3" id="KW-1185">Reference proteome</keyword>
<feature type="transmembrane region" description="Helical" evidence="1">
    <location>
        <begin position="27"/>
        <end position="45"/>
    </location>
</feature>
<name>A0ABQ8V6E9_9AGAR</name>
<dbReference type="EMBL" id="JANVFT010000070">
    <property type="protein sequence ID" value="KAJ4476552.1"/>
    <property type="molecule type" value="Genomic_DNA"/>
</dbReference>
<protein>
    <submittedName>
        <fullName evidence="2">Uncharacterized protein</fullName>
    </submittedName>
</protein>
<feature type="transmembrane region" description="Helical" evidence="1">
    <location>
        <begin position="264"/>
        <end position="281"/>
    </location>
</feature>
<feature type="transmembrane region" description="Helical" evidence="1">
    <location>
        <begin position="187"/>
        <end position="213"/>
    </location>
</feature>
<keyword evidence="1" id="KW-0472">Membrane</keyword>
<gene>
    <name evidence="2" type="ORF">C8R41DRAFT_983362</name>
</gene>
<keyword evidence="1" id="KW-0812">Transmembrane</keyword>
<dbReference type="Proteomes" id="UP001150217">
    <property type="component" value="Unassembled WGS sequence"/>
</dbReference>
<keyword evidence="1" id="KW-1133">Transmembrane helix</keyword>
<evidence type="ECO:0000313" key="2">
    <source>
        <dbReference type="EMBL" id="KAJ4476552.1"/>
    </source>
</evidence>
<feature type="transmembrane region" description="Helical" evidence="1">
    <location>
        <begin position="141"/>
        <end position="163"/>
    </location>
</feature>
<organism evidence="2 3">
    <name type="scientific">Lentinula lateritia</name>
    <dbReference type="NCBI Taxonomy" id="40482"/>
    <lineage>
        <taxon>Eukaryota</taxon>
        <taxon>Fungi</taxon>
        <taxon>Dikarya</taxon>
        <taxon>Basidiomycota</taxon>
        <taxon>Agaricomycotina</taxon>
        <taxon>Agaricomycetes</taxon>
        <taxon>Agaricomycetidae</taxon>
        <taxon>Agaricales</taxon>
        <taxon>Marasmiineae</taxon>
        <taxon>Omphalotaceae</taxon>
        <taxon>Lentinula</taxon>
    </lineage>
</organism>